<proteinExistence type="predicted"/>
<keyword evidence="1" id="KW-1133">Transmembrane helix</keyword>
<sequence length="50" mass="5725">MLGLLSYQLFGCFLFCGFGGVFRIRGVRQHLLVLDCSDKLFARNLQLTWA</sequence>
<keyword evidence="1" id="KW-0472">Membrane</keyword>
<accession>A0A0A8Y4K6</accession>
<reference evidence="2" key="2">
    <citation type="journal article" date="2015" name="Data Brief">
        <title>Shoot transcriptome of the giant reed, Arundo donax.</title>
        <authorList>
            <person name="Barrero R.A."/>
            <person name="Guerrero F.D."/>
            <person name="Moolhuijzen P."/>
            <person name="Goolsby J.A."/>
            <person name="Tidwell J."/>
            <person name="Bellgard S.E."/>
            <person name="Bellgard M.I."/>
        </authorList>
    </citation>
    <scope>NUCLEOTIDE SEQUENCE</scope>
    <source>
        <tissue evidence="2">Shoot tissue taken approximately 20 cm above the soil surface</tissue>
    </source>
</reference>
<dbReference type="AlphaFoldDB" id="A0A0A8Y4K6"/>
<evidence type="ECO:0000256" key="1">
    <source>
        <dbReference type="SAM" id="Phobius"/>
    </source>
</evidence>
<keyword evidence="1" id="KW-0812">Transmembrane</keyword>
<reference evidence="2" key="1">
    <citation type="submission" date="2014-09" db="EMBL/GenBank/DDBJ databases">
        <authorList>
            <person name="Magalhaes I.L.F."/>
            <person name="Oliveira U."/>
            <person name="Santos F.R."/>
            <person name="Vidigal T.H.D.A."/>
            <person name="Brescovit A.D."/>
            <person name="Santos A.J."/>
        </authorList>
    </citation>
    <scope>NUCLEOTIDE SEQUENCE</scope>
    <source>
        <tissue evidence="2">Shoot tissue taken approximately 20 cm above the soil surface</tissue>
    </source>
</reference>
<organism evidence="2">
    <name type="scientific">Arundo donax</name>
    <name type="common">Giant reed</name>
    <name type="synonym">Donax arundinaceus</name>
    <dbReference type="NCBI Taxonomy" id="35708"/>
    <lineage>
        <taxon>Eukaryota</taxon>
        <taxon>Viridiplantae</taxon>
        <taxon>Streptophyta</taxon>
        <taxon>Embryophyta</taxon>
        <taxon>Tracheophyta</taxon>
        <taxon>Spermatophyta</taxon>
        <taxon>Magnoliopsida</taxon>
        <taxon>Liliopsida</taxon>
        <taxon>Poales</taxon>
        <taxon>Poaceae</taxon>
        <taxon>PACMAD clade</taxon>
        <taxon>Arundinoideae</taxon>
        <taxon>Arundineae</taxon>
        <taxon>Arundo</taxon>
    </lineage>
</organism>
<feature type="transmembrane region" description="Helical" evidence="1">
    <location>
        <begin position="6"/>
        <end position="24"/>
    </location>
</feature>
<protein>
    <submittedName>
        <fullName evidence="2">Uncharacterized protein</fullName>
    </submittedName>
</protein>
<name>A0A0A8Y4K6_ARUDO</name>
<evidence type="ECO:0000313" key="2">
    <source>
        <dbReference type="EMBL" id="JAD18917.1"/>
    </source>
</evidence>
<dbReference type="EMBL" id="GBRH01278978">
    <property type="protein sequence ID" value="JAD18917.1"/>
    <property type="molecule type" value="Transcribed_RNA"/>
</dbReference>